<reference evidence="1" key="1">
    <citation type="submission" date="2022-11" db="EMBL/GenBank/DDBJ databases">
        <title>Genome Sequence of Boeremia exigua.</title>
        <authorList>
            <person name="Buettner E."/>
        </authorList>
    </citation>
    <scope>NUCLEOTIDE SEQUENCE</scope>
    <source>
        <strain evidence="1">CU02</strain>
    </source>
</reference>
<name>A0ACC2IT16_9PLEO</name>
<dbReference type="EMBL" id="JAPHNI010000026">
    <property type="protein sequence ID" value="KAJ8118198.1"/>
    <property type="molecule type" value="Genomic_DNA"/>
</dbReference>
<evidence type="ECO:0000313" key="2">
    <source>
        <dbReference type="Proteomes" id="UP001153331"/>
    </source>
</evidence>
<gene>
    <name evidence="1" type="ORF">OPT61_g774</name>
</gene>
<keyword evidence="2" id="KW-1185">Reference proteome</keyword>
<protein>
    <submittedName>
        <fullName evidence="1">Uncharacterized protein</fullName>
    </submittedName>
</protein>
<accession>A0ACC2IT16</accession>
<proteinExistence type="predicted"/>
<comment type="caution">
    <text evidence="1">The sequence shown here is derived from an EMBL/GenBank/DDBJ whole genome shotgun (WGS) entry which is preliminary data.</text>
</comment>
<evidence type="ECO:0000313" key="1">
    <source>
        <dbReference type="EMBL" id="KAJ8118198.1"/>
    </source>
</evidence>
<dbReference type="Proteomes" id="UP001153331">
    <property type="component" value="Unassembled WGS sequence"/>
</dbReference>
<organism evidence="1 2">
    <name type="scientific">Boeremia exigua</name>
    <dbReference type="NCBI Taxonomy" id="749465"/>
    <lineage>
        <taxon>Eukaryota</taxon>
        <taxon>Fungi</taxon>
        <taxon>Dikarya</taxon>
        <taxon>Ascomycota</taxon>
        <taxon>Pezizomycotina</taxon>
        <taxon>Dothideomycetes</taxon>
        <taxon>Pleosporomycetidae</taxon>
        <taxon>Pleosporales</taxon>
        <taxon>Pleosporineae</taxon>
        <taxon>Didymellaceae</taxon>
        <taxon>Boeremia</taxon>
    </lineage>
</organism>
<sequence length="610" mass="69116">MDHLARYEKLITAANEYHAKGSWQEKLNALQQAIVETQAPGFPDDDKYRYTPRFELGTVYRRFGQFERAEQEYQSLLDEFPTADPAFQASVFGELGFLSRHKGTFQDARERFGESSRLARLAPSSLPADGEICRAIGNEAMAIYNLWQNMTPQDPAFLQEAIDKMNERVSLSRALQERAKAEDPGSRYLGLGQTWESVGLSRLAVLYVAARDTSKAVAAARECQRRQTNKDPTVSAFSAFFLGNALWHDGQKDSALQAWNVPPETTSPPIALCKEPSEEHNGYLKLMADAGVDFDISDEHGFSALDYAILGDSKDAVATVPIVEEALKRAIDSRIRSEKQGLSEDEIQEQVNEAVAYKKRQAELRRLYRTVLQEQIRPELRAKSGNTLKRLRAICSRFVTEDLKGQTMLDKFKYVRYVDFKNHQKLPRSDSGLVKVYSEADTDNHATDELFVIFFSYRWIGGGVPDDSENTQWKRMVRCAEAFLAQNPNVRLETLGIWLDLACIDQDNDETRRSGIDALPLAVTQCNAMISLVDPTYYTRAWCVVEVMLIQELQRAYKFHVWLEESDGSLQKADKERVVDLNNLGLSQEDDRPSVEFLLRQSALLGKDDA</sequence>